<feature type="transmembrane region" description="Helical" evidence="1">
    <location>
        <begin position="86"/>
        <end position="105"/>
    </location>
</feature>
<keyword evidence="1" id="KW-1133">Transmembrane helix</keyword>
<feature type="transmembrane region" description="Helical" evidence="1">
    <location>
        <begin position="56"/>
        <end position="74"/>
    </location>
</feature>
<evidence type="ECO:0000256" key="1">
    <source>
        <dbReference type="SAM" id="Phobius"/>
    </source>
</evidence>
<evidence type="ECO:0000313" key="2">
    <source>
        <dbReference type="EMBL" id="AEV26393.1"/>
    </source>
</evidence>
<dbReference type="Proteomes" id="UP000005633">
    <property type="component" value="Chromosome"/>
</dbReference>
<dbReference type="KEGG" id="dsu:Dsui_2022"/>
<reference evidence="2 3" key="1">
    <citation type="journal article" date="2012" name="J. Bacteriol.">
        <title>Complete genome sequence of the anaerobic perchlorate-reducing bacterium Azospira suillum strain PS.</title>
        <authorList>
            <person name="Byrne-Bailey K.G."/>
            <person name="Coates J.D."/>
        </authorList>
    </citation>
    <scope>NUCLEOTIDE SEQUENCE [LARGE SCALE GENOMIC DNA]</scope>
    <source>
        <strain evidence="3">ATCC BAA-33 / DSM 13638 / PS</strain>
    </source>
</reference>
<keyword evidence="1" id="KW-0472">Membrane</keyword>
<gene>
    <name evidence="2" type="ordered locus">Dsui_2022</name>
</gene>
<protein>
    <submittedName>
        <fullName evidence="2">Uncharacterized protein</fullName>
    </submittedName>
</protein>
<organism evidence="2 3">
    <name type="scientific">Azospira oryzae (strain ATCC BAA-33 / DSM 13638 / PS)</name>
    <name type="common">Dechlorosoma suillum</name>
    <dbReference type="NCBI Taxonomy" id="640081"/>
    <lineage>
        <taxon>Bacteria</taxon>
        <taxon>Pseudomonadati</taxon>
        <taxon>Pseudomonadota</taxon>
        <taxon>Betaproteobacteria</taxon>
        <taxon>Rhodocyclales</taxon>
        <taxon>Rhodocyclaceae</taxon>
        <taxon>Azospira</taxon>
    </lineage>
</organism>
<dbReference type="HOGENOM" id="CLU_1088396_0_0_4"/>
<dbReference type="EMBL" id="CP003153">
    <property type="protein sequence ID" value="AEV26393.1"/>
    <property type="molecule type" value="Genomic_DNA"/>
</dbReference>
<feature type="transmembrane region" description="Helical" evidence="1">
    <location>
        <begin position="190"/>
        <end position="211"/>
    </location>
</feature>
<accession>G8QII1</accession>
<proteinExistence type="predicted"/>
<dbReference type="AlphaFoldDB" id="G8QII1"/>
<name>G8QII1_AZOOP</name>
<dbReference type="eggNOG" id="ENOG502ZEXG">
    <property type="taxonomic scope" value="Bacteria"/>
</dbReference>
<dbReference type="RefSeq" id="WP_014237089.1">
    <property type="nucleotide sequence ID" value="NC_016616.1"/>
</dbReference>
<feature type="transmembrane region" description="Helical" evidence="1">
    <location>
        <begin position="151"/>
        <end position="170"/>
    </location>
</feature>
<evidence type="ECO:0000313" key="3">
    <source>
        <dbReference type="Proteomes" id="UP000005633"/>
    </source>
</evidence>
<keyword evidence="1" id="KW-0812">Transmembrane</keyword>
<sequence length="255" mass="28188">MMVYATTKEVLQFAEGHLLRVLNVPPFVAWLRREFWHPFAYIAEGMGVFIDNFFKIFFYSIFFPGLVAYISFKLGLTSDQIKVNSALGLAAAFFVVLFSLPSTFVHSGVRDSYVQALTDDLLGRLSSKAELDALTDNLGAMEACAGNRVKTLRWALAAVWGAALFGYSQSMAVLTKLATQNQLGELMTGSINFFVIAFFVGLVPLVAIAGYRRSNEIVFRGLQFACNEVARKFNEEAEMVKQTSSNSSLQLAHSA</sequence>